<evidence type="ECO:0000313" key="1">
    <source>
        <dbReference type="EMBL" id="MEJ6010149.1"/>
    </source>
</evidence>
<sequence>MTRDDVDLFLAAPAKTLPALPDWESRTSRLNERRCYLPITVDGRVSNVHLEMTVMLDNESYLVMNLLAPTCVSRLCLSLEHFDRKQGELIPAPHWHPWPVNRPSKGGLPKNLATAESLVGIIATRDEAFPWFLDRLGIGLPSWPFEWPKRENLF</sequence>
<dbReference type="EMBL" id="JBBHJY010000004">
    <property type="protein sequence ID" value="MEJ6010149.1"/>
    <property type="molecule type" value="Genomic_DNA"/>
</dbReference>
<accession>A0ABU8S9H4</accession>
<protein>
    <submittedName>
        <fullName evidence="1">Uncharacterized protein</fullName>
    </submittedName>
</protein>
<dbReference type="RefSeq" id="WP_339966633.1">
    <property type="nucleotide sequence ID" value="NZ_JBBHJY010000004.1"/>
</dbReference>
<organism evidence="1 2">
    <name type="scientific">Novosphingobium aquae</name>
    <dbReference type="NCBI Taxonomy" id="3133435"/>
    <lineage>
        <taxon>Bacteria</taxon>
        <taxon>Pseudomonadati</taxon>
        <taxon>Pseudomonadota</taxon>
        <taxon>Alphaproteobacteria</taxon>
        <taxon>Sphingomonadales</taxon>
        <taxon>Sphingomonadaceae</taxon>
        <taxon>Novosphingobium</taxon>
    </lineage>
</organism>
<name>A0ABU8S9H4_9SPHN</name>
<dbReference type="Proteomes" id="UP001379235">
    <property type="component" value="Unassembled WGS sequence"/>
</dbReference>
<proteinExistence type="predicted"/>
<reference evidence="1 2" key="1">
    <citation type="submission" date="2024-03" db="EMBL/GenBank/DDBJ databases">
        <authorList>
            <person name="Jo J.-H."/>
        </authorList>
    </citation>
    <scope>NUCLEOTIDE SEQUENCE [LARGE SCALE GENOMIC DNA]</scope>
    <source>
        <strain evidence="1 2">AS3R-12</strain>
    </source>
</reference>
<comment type="caution">
    <text evidence="1">The sequence shown here is derived from an EMBL/GenBank/DDBJ whole genome shotgun (WGS) entry which is preliminary data.</text>
</comment>
<gene>
    <name evidence="1" type="ORF">WG900_09480</name>
</gene>
<keyword evidence="2" id="KW-1185">Reference proteome</keyword>
<evidence type="ECO:0000313" key="2">
    <source>
        <dbReference type="Proteomes" id="UP001379235"/>
    </source>
</evidence>